<keyword evidence="1" id="KW-0472">Membrane</keyword>
<keyword evidence="3" id="KW-1185">Reference proteome</keyword>
<reference evidence="2 3" key="1">
    <citation type="submission" date="2020-02" db="EMBL/GenBank/DDBJ databases">
        <authorList>
            <person name="Kim H.M."/>
            <person name="Jeon C.O."/>
        </authorList>
    </citation>
    <scope>NUCLEOTIDE SEQUENCE [LARGE SCALE GENOMIC DNA]</scope>
    <source>
        <strain evidence="2 3">PeD5</strain>
    </source>
</reference>
<dbReference type="EMBL" id="JAAIKB010000010">
    <property type="protein sequence ID" value="NGM22722.1"/>
    <property type="molecule type" value="Genomic_DNA"/>
</dbReference>
<name>A0A6M1LRS3_9PROT</name>
<feature type="transmembrane region" description="Helical" evidence="1">
    <location>
        <begin position="135"/>
        <end position="156"/>
    </location>
</feature>
<organism evidence="2 3">
    <name type="scientific">Falsiroseomonas algicola</name>
    <dbReference type="NCBI Taxonomy" id="2716930"/>
    <lineage>
        <taxon>Bacteria</taxon>
        <taxon>Pseudomonadati</taxon>
        <taxon>Pseudomonadota</taxon>
        <taxon>Alphaproteobacteria</taxon>
        <taxon>Acetobacterales</taxon>
        <taxon>Roseomonadaceae</taxon>
        <taxon>Falsiroseomonas</taxon>
    </lineage>
</organism>
<keyword evidence="1" id="KW-0812">Transmembrane</keyword>
<protein>
    <recommendedName>
        <fullName evidence="4">DUF3592 domain-containing protein</fullName>
    </recommendedName>
</protein>
<proteinExistence type="predicted"/>
<keyword evidence="1" id="KW-1133">Transmembrane helix</keyword>
<accession>A0A6M1LRS3</accession>
<evidence type="ECO:0008006" key="4">
    <source>
        <dbReference type="Google" id="ProtNLM"/>
    </source>
</evidence>
<sequence>MQTNPAPVAPPPAPRRSWGDVLKSLLGLLMFGGLTIALGVYTLPNLVSDWQVRGSAMPYADARVTQGSCSSKVFVHICNATLSVQSKSGRYTREVNYVFADFHTGAYTVAVMADPARPEMLTTDLALDTLWNRTVTAAVAGLLLVGLTLGSLLGLLRG</sequence>
<evidence type="ECO:0000313" key="3">
    <source>
        <dbReference type="Proteomes" id="UP000475385"/>
    </source>
</evidence>
<dbReference type="AlphaFoldDB" id="A0A6M1LRS3"/>
<dbReference type="Proteomes" id="UP000475385">
    <property type="component" value="Unassembled WGS sequence"/>
</dbReference>
<comment type="caution">
    <text evidence="2">The sequence shown here is derived from an EMBL/GenBank/DDBJ whole genome shotgun (WGS) entry which is preliminary data.</text>
</comment>
<reference evidence="2 3" key="2">
    <citation type="submission" date="2020-03" db="EMBL/GenBank/DDBJ databases">
        <title>Roseomonas stagni sp. nov., isolated from pond water in Japan.</title>
        <authorList>
            <person name="Furuhata K."/>
            <person name="Miyamoto H."/>
            <person name="Goto K."/>
        </authorList>
    </citation>
    <scope>NUCLEOTIDE SEQUENCE [LARGE SCALE GENOMIC DNA]</scope>
    <source>
        <strain evidence="2 3">PeD5</strain>
    </source>
</reference>
<gene>
    <name evidence="2" type="ORF">G3576_22105</name>
</gene>
<evidence type="ECO:0000256" key="1">
    <source>
        <dbReference type="SAM" id="Phobius"/>
    </source>
</evidence>
<feature type="transmembrane region" description="Helical" evidence="1">
    <location>
        <begin position="25"/>
        <end position="43"/>
    </location>
</feature>
<evidence type="ECO:0000313" key="2">
    <source>
        <dbReference type="EMBL" id="NGM22722.1"/>
    </source>
</evidence>